<dbReference type="RefSeq" id="WP_085560443.1">
    <property type="nucleotide sequence ID" value="NZ_FOAH01000015.1"/>
</dbReference>
<keyword evidence="6" id="KW-1185">Reference proteome</keyword>
<keyword evidence="2" id="KW-0238">DNA-binding</keyword>
<feature type="domain" description="HTH hxlR-type" evidence="4">
    <location>
        <begin position="20"/>
        <end position="119"/>
    </location>
</feature>
<keyword evidence="3" id="KW-0804">Transcription</keyword>
<reference evidence="5 6" key="1">
    <citation type="submission" date="2017-04" db="EMBL/GenBank/DDBJ databases">
        <authorList>
            <person name="Afonso C.L."/>
            <person name="Miller P.J."/>
            <person name="Scott M.A."/>
            <person name="Spackman E."/>
            <person name="Goraichik I."/>
            <person name="Dimitrov K.M."/>
            <person name="Suarez D.L."/>
            <person name="Swayne D.E."/>
        </authorList>
    </citation>
    <scope>NUCLEOTIDE SEQUENCE [LARGE SCALE GENOMIC DNA]</scope>
    <source>
        <strain evidence="5 6">LMG26642</strain>
    </source>
</reference>
<dbReference type="Pfam" id="PF01638">
    <property type="entry name" value="HxlR"/>
    <property type="match status" value="1"/>
</dbReference>
<dbReference type="STRING" id="1073423.SAMN04488700_2434"/>
<dbReference type="PANTHER" id="PTHR33204">
    <property type="entry name" value="TRANSCRIPTIONAL REGULATOR, MARR FAMILY"/>
    <property type="match status" value="1"/>
</dbReference>
<dbReference type="SUPFAM" id="SSF46785">
    <property type="entry name" value="Winged helix' DNA-binding domain"/>
    <property type="match status" value="1"/>
</dbReference>
<evidence type="ECO:0000313" key="5">
    <source>
        <dbReference type="EMBL" id="SMH40864.1"/>
    </source>
</evidence>
<gene>
    <name evidence="5" type="ORF">SAMN04488700_2434</name>
</gene>
<dbReference type="PANTHER" id="PTHR33204:SF37">
    <property type="entry name" value="HTH-TYPE TRANSCRIPTIONAL REGULATOR YODB"/>
    <property type="match status" value="1"/>
</dbReference>
<dbReference type="Proteomes" id="UP000193435">
    <property type="component" value="Unassembled WGS sequence"/>
</dbReference>
<accession>A0A1X7NRY5</accession>
<dbReference type="InterPro" id="IPR036388">
    <property type="entry name" value="WH-like_DNA-bd_sf"/>
</dbReference>
<evidence type="ECO:0000256" key="3">
    <source>
        <dbReference type="ARBA" id="ARBA00023163"/>
    </source>
</evidence>
<dbReference type="InterPro" id="IPR002577">
    <property type="entry name" value="HTH_HxlR"/>
</dbReference>
<sequence length="122" mass="13939">MAIKEVDQKNECDSKQKEICPKFERTFSILGKKWMGLIIDVLLEGPQRFKNIASAIPNVSDRVLVERLKELEQEGLVLRTVDPNAAMRVAYSLTNKGKDLKDVMKAVQIWADVWVCVEESNF</sequence>
<evidence type="ECO:0000313" key="6">
    <source>
        <dbReference type="Proteomes" id="UP000193435"/>
    </source>
</evidence>
<protein>
    <submittedName>
        <fullName evidence="5">Transcriptional regulator, HxlR family</fullName>
    </submittedName>
</protein>
<evidence type="ECO:0000259" key="4">
    <source>
        <dbReference type="PROSITE" id="PS51118"/>
    </source>
</evidence>
<dbReference type="PROSITE" id="PS51118">
    <property type="entry name" value="HTH_HXLR"/>
    <property type="match status" value="1"/>
</dbReference>
<organism evidence="5 6">
    <name type="scientific">Carnobacterium iners</name>
    <dbReference type="NCBI Taxonomy" id="1073423"/>
    <lineage>
        <taxon>Bacteria</taxon>
        <taxon>Bacillati</taxon>
        <taxon>Bacillota</taxon>
        <taxon>Bacilli</taxon>
        <taxon>Lactobacillales</taxon>
        <taxon>Carnobacteriaceae</taxon>
        <taxon>Carnobacterium</taxon>
    </lineage>
</organism>
<dbReference type="AlphaFoldDB" id="A0A1X7NRY5"/>
<proteinExistence type="predicted"/>
<dbReference type="OrthoDB" id="9800966at2"/>
<dbReference type="EMBL" id="FXBJ01000002">
    <property type="protein sequence ID" value="SMH40864.1"/>
    <property type="molecule type" value="Genomic_DNA"/>
</dbReference>
<dbReference type="GO" id="GO:0003677">
    <property type="term" value="F:DNA binding"/>
    <property type="evidence" value="ECO:0007669"/>
    <property type="project" value="UniProtKB-KW"/>
</dbReference>
<evidence type="ECO:0000256" key="1">
    <source>
        <dbReference type="ARBA" id="ARBA00023015"/>
    </source>
</evidence>
<name>A0A1X7NRY5_9LACT</name>
<dbReference type="Gene3D" id="1.10.10.10">
    <property type="entry name" value="Winged helix-like DNA-binding domain superfamily/Winged helix DNA-binding domain"/>
    <property type="match status" value="1"/>
</dbReference>
<dbReference type="InterPro" id="IPR036390">
    <property type="entry name" value="WH_DNA-bd_sf"/>
</dbReference>
<keyword evidence="1" id="KW-0805">Transcription regulation</keyword>
<evidence type="ECO:0000256" key="2">
    <source>
        <dbReference type="ARBA" id="ARBA00023125"/>
    </source>
</evidence>